<reference evidence="1 2" key="1">
    <citation type="submission" date="2017-08" db="EMBL/GenBank/DDBJ databases">
        <title>Reclassification of Bisgaard taxon 37 and 44.</title>
        <authorList>
            <person name="Christensen H."/>
        </authorList>
    </citation>
    <scope>NUCLEOTIDE SEQUENCE [LARGE SCALE GENOMIC DNA]</scope>
    <source>
        <strain evidence="1 2">111</strain>
    </source>
</reference>
<organism evidence="1 2">
    <name type="scientific">Psittacicella hinzii</name>
    <dbReference type="NCBI Taxonomy" id="2028575"/>
    <lineage>
        <taxon>Bacteria</taxon>
        <taxon>Pseudomonadati</taxon>
        <taxon>Pseudomonadota</taxon>
        <taxon>Gammaproteobacteria</taxon>
        <taxon>Pasteurellales</taxon>
        <taxon>Psittacicellaceae</taxon>
        <taxon>Psittacicella</taxon>
    </lineage>
</organism>
<sequence>MEQKTYKFVFISATDNHEYRDIFKDKTNGKEHLYFKSLNDFKAYAQNQSKYVFNIFQNVSNSNQLLDEQETSALSIGFYLLFDNWDFVTDSASLKQIVQLLKYQREGKDVSLPQEIVRTDNGESEQSSLREEKVNKVNIQLLVEAQSFSPTDEERIKSVILDEVKELGNFQFTILPPLAHPQIPAFDNNEKNTILINFTSHPFPYSFYAKNLLLYFHLSIDFFTQAESNSIINESLYSVLEQYDRNLASNNNQAFQNSLIDFIEAKYQPLYQRQITSEMWQGTGNNMDPAVAQELLTQHNTMNNDSAQLIDTSVRYVLVFLGANIEDDTNNFHQRLHNFFGTDKVVVFSNRQDFLGQLNFVRSDVMFNIIDFTQSHYYELIGNRPFGFYINIQGWNEIGDKRVYAMLQTFRDLINSEHYSNYANYSVLRGQYNRIADSERPKVF</sequence>
<dbReference type="OrthoDB" id="5669471at2"/>
<keyword evidence="2" id="KW-1185">Reference proteome</keyword>
<name>A0A3A1YEK8_9GAMM</name>
<dbReference type="EMBL" id="NRJG01000127">
    <property type="protein sequence ID" value="RIY35699.1"/>
    <property type="molecule type" value="Genomic_DNA"/>
</dbReference>
<gene>
    <name evidence="1" type="ORF">CKF58_06575</name>
</gene>
<proteinExistence type="predicted"/>
<evidence type="ECO:0000313" key="1">
    <source>
        <dbReference type="EMBL" id="RIY35699.1"/>
    </source>
</evidence>
<comment type="caution">
    <text evidence="1">The sequence shown here is derived from an EMBL/GenBank/DDBJ whole genome shotgun (WGS) entry which is preliminary data.</text>
</comment>
<accession>A0A3A1YEK8</accession>
<dbReference type="AlphaFoldDB" id="A0A3A1YEK8"/>
<dbReference type="Proteomes" id="UP000265916">
    <property type="component" value="Unassembled WGS sequence"/>
</dbReference>
<protein>
    <submittedName>
        <fullName evidence="1">Uncharacterized protein</fullName>
    </submittedName>
</protein>
<evidence type="ECO:0000313" key="2">
    <source>
        <dbReference type="Proteomes" id="UP000265916"/>
    </source>
</evidence>
<dbReference type="RefSeq" id="WP_119532182.1">
    <property type="nucleotide sequence ID" value="NZ_JBHSSP010000006.1"/>
</dbReference>